<dbReference type="SUPFAM" id="SSF48726">
    <property type="entry name" value="Immunoglobulin"/>
    <property type="match status" value="1"/>
</dbReference>
<dbReference type="AlphaFoldDB" id="A0A8C3XP08"/>
<dbReference type="PROSITE" id="PS50835">
    <property type="entry name" value="IG_LIKE"/>
    <property type="match status" value="1"/>
</dbReference>
<dbReference type="InterPro" id="IPR003006">
    <property type="entry name" value="Ig/MHC_CS"/>
</dbReference>
<evidence type="ECO:0000256" key="2">
    <source>
        <dbReference type="ARBA" id="ARBA00023319"/>
    </source>
</evidence>
<dbReference type="Ensembl" id="ENSCSRT00000014066.1">
    <property type="protein sequence ID" value="ENSCSRP00000013512.1"/>
    <property type="gene ID" value="ENSCSRG00000010300.1"/>
</dbReference>
<reference evidence="5" key="1">
    <citation type="submission" date="2025-08" db="UniProtKB">
        <authorList>
            <consortium name="Ensembl"/>
        </authorList>
    </citation>
    <scope>IDENTIFICATION</scope>
</reference>
<organism evidence="5 6">
    <name type="scientific">Chelydra serpentina</name>
    <name type="common">Snapping turtle</name>
    <name type="synonym">Testudo serpentina</name>
    <dbReference type="NCBI Taxonomy" id="8475"/>
    <lineage>
        <taxon>Eukaryota</taxon>
        <taxon>Metazoa</taxon>
        <taxon>Chordata</taxon>
        <taxon>Craniata</taxon>
        <taxon>Vertebrata</taxon>
        <taxon>Euteleostomi</taxon>
        <taxon>Archelosauria</taxon>
        <taxon>Testudinata</taxon>
        <taxon>Testudines</taxon>
        <taxon>Cryptodira</taxon>
        <taxon>Durocryptodira</taxon>
        <taxon>Americhelydia</taxon>
        <taxon>Chelydroidea</taxon>
        <taxon>Chelydridae</taxon>
        <taxon>Chelydra</taxon>
    </lineage>
</organism>
<evidence type="ECO:0000256" key="1">
    <source>
        <dbReference type="ARBA" id="ARBA00023157"/>
    </source>
</evidence>
<keyword evidence="6" id="KW-1185">Reference proteome</keyword>
<feature type="region of interest" description="Disordered" evidence="3">
    <location>
        <begin position="53"/>
        <end position="79"/>
    </location>
</feature>
<dbReference type="InterPro" id="IPR003597">
    <property type="entry name" value="Ig_C1-set"/>
</dbReference>
<dbReference type="SMART" id="SM00407">
    <property type="entry name" value="IGc1"/>
    <property type="match status" value="1"/>
</dbReference>
<protein>
    <recommendedName>
        <fullName evidence="4">Ig-like domain-containing protein</fullName>
    </recommendedName>
</protein>
<feature type="compositionally biased region" description="Low complexity" evidence="3">
    <location>
        <begin position="67"/>
        <end position="79"/>
    </location>
</feature>
<reference evidence="5" key="2">
    <citation type="submission" date="2025-09" db="UniProtKB">
        <authorList>
            <consortium name="Ensembl"/>
        </authorList>
    </citation>
    <scope>IDENTIFICATION</scope>
</reference>
<evidence type="ECO:0000313" key="5">
    <source>
        <dbReference type="Ensembl" id="ENSCSRP00000013512.1"/>
    </source>
</evidence>
<dbReference type="Proteomes" id="UP000694403">
    <property type="component" value="Unplaced"/>
</dbReference>
<accession>A0A8C3XP08</accession>
<dbReference type="InterPro" id="IPR050380">
    <property type="entry name" value="Immune_Resp_Modulators"/>
</dbReference>
<dbReference type="InterPro" id="IPR013783">
    <property type="entry name" value="Ig-like_fold"/>
</dbReference>
<evidence type="ECO:0000313" key="6">
    <source>
        <dbReference type="Proteomes" id="UP000694403"/>
    </source>
</evidence>
<feature type="domain" description="Ig-like" evidence="4">
    <location>
        <begin position="12"/>
        <end position="100"/>
    </location>
</feature>
<keyword evidence="2" id="KW-0393">Immunoglobulin domain</keyword>
<dbReference type="InterPro" id="IPR036179">
    <property type="entry name" value="Ig-like_dom_sf"/>
</dbReference>
<dbReference type="Pfam" id="PF07654">
    <property type="entry name" value="C1-set"/>
    <property type="match status" value="1"/>
</dbReference>
<name>A0A8C3XP08_CHESE</name>
<dbReference type="FunFam" id="2.60.40.10:FF:000283">
    <property type="entry name" value="Immunoglobulin kappa constant"/>
    <property type="match status" value="1"/>
</dbReference>
<keyword evidence="1" id="KW-1015">Disulfide bond</keyword>
<dbReference type="InterPro" id="IPR007110">
    <property type="entry name" value="Ig-like_dom"/>
</dbReference>
<sequence>APLLPETSSYAPKVEVLYSCASNPGIVQLVCFISGFYPDHITVEWTVEGKLLPSETDTPTKDGNGRTFSTRSTTSVSQSEWLQGKTYTCQVSHPGTGTIKQDHAHKCEGDGRK</sequence>
<dbReference type="PROSITE" id="PS00290">
    <property type="entry name" value="IG_MHC"/>
    <property type="match status" value="1"/>
</dbReference>
<evidence type="ECO:0000259" key="4">
    <source>
        <dbReference type="PROSITE" id="PS50835"/>
    </source>
</evidence>
<proteinExistence type="predicted"/>
<dbReference type="PANTHER" id="PTHR23411">
    <property type="entry name" value="TAPASIN"/>
    <property type="match status" value="1"/>
</dbReference>
<evidence type="ECO:0000256" key="3">
    <source>
        <dbReference type="SAM" id="MobiDB-lite"/>
    </source>
</evidence>
<dbReference type="Gene3D" id="2.60.40.10">
    <property type="entry name" value="Immunoglobulins"/>
    <property type="match status" value="1"/>
</dbReference>